<organism evidence="2">
    <name type="scientific">Mustela putorius furo</name>
    <name type="common">European domestic ferret</name>
    <name type="synonym">Mustela furo</name>
    <dbReference type="NCBI Taxonomy" id="9669"/>
    <lineage>
        <taxon>Eukaryota</taxon>
        <taxon>Metazoa</taxon>
        <taxon>Chordata</taxon>
        <taxon>Craniata</taxon>
        <taxon>Vertebrata</taxon>
        <taxon>Euteleostomi</taxon>
        <taxon>Mammalia</taxon>
        <taxon>Eutheria</taxon>
        <taxon>Laurasiatheria</taxon>
        <taxon>Carnivora</taxon>
        <taxon>Caniformia</taxon>
        <taxon>Musteloidea</taxon>
        <taxon>Mustelidae</taxon>
        <taxon>Mustelinae</taxon>
        <taxon>Mustela</taxon>
    </lineage>
</organism>
<dbReference type="EMBL" id="AEYP01055521">
    <property type="status" value="NOT_ANNOTATED_CDS"/>
    <property type="molecule type" value="Genomic_DNA"/>
</dbReference>
<feature type="region of interest" description="Disordered" evidence="1">
    <location>
        <begin position="87"/>
        <end position="111"/>
    </location>
</feature>
<evidence type="ECO:0000256" key="1">
    <source>
        <dbReference type="SAM" id="MobiDB-lite"/>
    </source>
</evidence>
<feature type="compositionally biased region" description="Basic and acidic residues" evidence="1">
    <location>
        <begin position="257"/>
        <end position="266"/>
    </location>
</feature>
<sequence length="453" mass="48016">MCQVCRAASTLCLQGRQRQPGAPRAGMRHLPRACFPALAVRGLQAPGRTSVEDLQGGARVAAPTLAVTCGAGQATGLTGLGDDAGTIPVGQTQSPAHPPGAPGTAPRCPQLQRPTLCSRKRTRWGFNHWPEGDVGQHSCAPAGRDRRCHPRTTGAPRGRVGNCTRPLGPVPERCVGVRERTWGESGPGDIPRGHATGPFTHTRTEGSMQARLLHREPRHRQGHGGENTTGSHMREWSLYREPCPGSASPSRAGAGQDEGKRAERGQRAGTAGRRGGGAAGRRGGGTAALGPQQVRRGLLSTDRPSRALASRPRPQAMPQAQSRLQCEPGVHTSADRQLRATQAPLERQVPWQPPGSRETGLWSEVSGRPGNGGCRETRPRLAQLLQPNPVWGRDSAQLTSQVAPFSGVSEPAHGWGRLAAAFSQQQKGHLRKHSHQGCSWPSQAAGWARDGGG</sequence>
<feature type="region of interest" description="Disordered" evidence="1">
    <location>
        <begin position="426"/>
        <end position="453"/>
    </location>
</feature>
<feature type="compositionally biased region" description="Gly residues" evidence="1">
    <location>
        <begin position="272"/>
        <end position="287"/>
    </location>
</feature>
<accession>M3Z5T0</accession>
<dbReference type="Ensembl" id="ENSMPUT00000019217.1">
    <property type="protein sequence ID" value="ENSMPUP00000018942.1"/>
    <property type="gene ID" value="ENSMPUG00000019065.1"/>
</dbReference>
<dbReference type="InParanoid" id="M3Z5T0"/>
<evidence type="ECO:0000313" key="2">
    <source>
        <dbReference type="Ensembl" id="ENSMPUP00000018942.1"/>
    </source>
</evidence>
<proteinExistence type="predicted"/>
<dbReference type="AlphaFoldDB" id="M3Z5T0"/>
<dbReference type="OMA" id="ERTWGES"/>
<reference evidence="2" key="1">
    <citation type="submission" date="2024-06" db="UniProtKB">
        <authorList>
            <consortium name="Ensembl"/>
        </authorList>
    </citation>
    <scope>IDENTIFICATION</scope>
</reference>
<name>M3Z5T0_MUSPF</name>
<protein>
    <submittedName>
        <fullName evidence="2">Uncharacterized protein</fullName>
    </submittedName>
</protein>
<dbReference type="HOGENOM" id="CLU_604038_0_0_1"/>
<feature type="region of interest" description="Disordered" evidence="1">
    <location>
        <begin position="182"/>
        <end position="377"/>
    </location>
</feature>